<gene>
    <name evidence="1" type="ordered locus">RPE_2329</name>
</gene>
<organism evidence="1">
    <name type="scientific">Rhodopseudomonas palustris (strain BisA53)</name>
    <dbReference type="NCBI Taxonomy" id="316055"/>
    <lineage>
        <taxon>Bacteria</taxon>
        <taxon>Pseudomonadati</taxon>
        <taxon>Pseudomonadota</taxon>
        <taxon>Alphaproteobacteria</taxon>
        <taxon>Hyphomicrobiales</taxon>
        <taxon>Nitrobacteraceae</taxon>
        <taxon>Rhodopseudomonas</taxon>
    </lineage>
</organism>
<dbReference type="KEGG" id="rpe:RPE_2329"/>
<dbReference type="OrthoDB" id="8480244at2"/>
<dbReference type="eggNOG" id="COG5388">
    <property type="taxonomic scope" value="Bacteria"/>
</dbReference>
<proteinExistence type="predicted"/>
<dbReference type="AlphaFoldDB" id="Q07P65"/>
<dbReference type="PIRSF" id="PIRSF031878">
    <property type="entry name" value="UCP031878"/>
    <property type="match status" value="1"/>
</dbReference>
<evidence type="ECO:0000313" key="1">
    <source>
        <dbReference type="EMBL" id="ABJ06269.1"/>
    </source>
</evidence>
<dbReference type="InterPro" id="IPR009922">
    <property type="entry name" value="DUF1457"/>
</dbReference>
<sequence>MKHPSSRAYFAYWDAQRSGAKAPDRSAFEPSAVRELLADSFVLACQRDAGLPFRVAGTRVCALFGRDLKGEAFVSLFASPREPIADLIGVVVDELQPVVAGVSATAPDGARAQLELLLLPFNPRAYTPPSLTGLLTPLGVARGGLHDVVLTSWRILQPRRSGPRALRKVTVIPGFTVYEGLR</sequence>
<name>Q07P65_RHOP5</name>
<reference evidence="1" key="1">
    <citation type="submission" date="2006-09" db="EMBL/GenBank/DDBJ databases">
        <title>Complete sequence of Rhodopseudomonas palustris BisA53.</title>
        <authorList>
            <consortium name="US DOE Joint Genome Institute"/>
            <person name="Copeland A."/>
            <person name="Lucas S."/>
            <person name="Lapidus A."/>
            <person name="Barry K."/>
            <person name="Detter J.C."/>
            <person name="Glavina del Rio T."/>
            <person name="Hammon N."/>
            <person name="Israni S."/>
            <person name="Dalin E."/>
            <person name="Tice H."/>
            <person name="Pitluck S."/>
            <person name="Chain P."/>
            <person name="Malfatti S."/>
            <person name="Shin M."/>
            <person name="Vergez L."/>
            <person name="Schmutz J."/>
            <person name="Larimer F."/>
            <person name="Land M."/>
            <person name="Hauser L."/>
            <person name="Pelletier D.A."/>
            <person name="Kyrpides N."/>
            <person name="Kim E."/>
            <person name="Harwood C.S."/>
            <person name="Oda Y."/>
            <person name="Richardson P."/>
        </authorList>
    </citation>
    <scope>NUCLEOTIDE SEQUENCE [LARGE SCALE GENOMIC DNA]</scope>
    <source>
        <strain evidence="1">BisA53</strain>
    </source>
</reference>
<accession>Q07P65</accession>
<protein>
    <recommendedName>
        <fullName evidence="2">PAS domain-containing protein</fullName>
    </recommendedName>
</protein>
<dbReference type="STRING" id="316055.RPE_2329"/>
<dbReference type="EMBL" id="CP000463">
    <property type="protein sequence ID" value="ABJ06269.1"/>
    <property type="molecule type" value="Genomic_DNA"/>
</dbReference>
<dbReference type="HOGENOM" id="CLU_097079_1_0_5"/>
<dbReference type="Pfam" id="PF07310">
    <property type="entry name" value="PAS_5"/>
    <property type="match status" value="1"/>
</dbReference>
<evidence type="ECO:0008006" key="2">
    <source>
        <dbReference type="Google" id="ProtNLM"/>
    </source>
</evidence>